<dbReference type="EMBL" id="JARPYI010000001">
    <property type="protein sequence ID" value="MDT2598990.1"/>
    <property type="molecule type" value="Genomic_DNA"/>
</dbReference>
<evidence type="ECO:0000259" key="3">
    <source>
        <dbReference type="Pfam" id="PF02517"/>
    </source>
</evidence>
<feature type="transmembrane region" description="Helical" evidence="2">
    <location>
        <begin position="215"/>
        <end position="234"/>
    </location>
</feature>
<feature type="transmembrane region" description="Helical" evidence="2">
    <location>
        <begin position="139"/>
        <end position="157"/>
    </location>
</feature>
<organism evidence="4 5">
    <name type="scientific">Enterococcus hulanensis</name>
    <dbReference type="NCBI Taxonomy" id="2559929"/>
    <lineage>
        <taxon>Bacteria</taxon>
        <taxon>Bacillati</taxon>
        <taxon>Bacillota</taxon>
        <taxon>Bacilli</taxon>
        <taxon>Lactobacillales</taxon>
        <taxon>Enterococcaceae</taxon>
        <taxon>Enterococcus</taxon>
    </lineage>
</organism>
<proteinExistence type="inferred from homology"/>
<keyword evidence="2" id="KW-0472">Membrane</keyword>
<keyword evidence="2" id="KW-1133">Transmembrane helix</keyword>
<feature type="transmembrane region" description="Helical" evidence="2">
    <location>
        <begin position="269"/>
        <end position="287"/>
    </location>
</feature>
<feature type="transmembrane region" description="Helical" evidence="2">
    <location>
        <begin position="70"/>
        <end position="91"/>
    </location>
</feature>
<evidence type="ECO:0000313" key="5">
    <source>
        <dbReference type="Proteomes" id="UP001252875"/>
    </source>
</evidence>
<feature type="transmembrane region" description="Helical" evidence="2">
    <location>
        <begin position="97"/>
        <end position="118"/>
    </location>
</feature>
<dbReference type="Pfam" id="PF02517">
    <property type="entry name" value="Rce1-like"/>
    <property type="match status" value="1"/>
</dbReference>
<accession>A0ABU3EVV5</accession>
<dbReference type="Proteomes" id="UP001252875">
    <property type="component" value="Unassembled WGS sequence"/>
</dbReference>
<comment type="caution">
    <text evidence="4">The sequence shown here is derived from an EMBL/GenBank/DDBJ whole genome shotgun (WGS) entry which is preliminary data.</text>
</comment>
<feature type="transmembrane region" description="Helical" evidence="2">
    <location>
        <begin position="37"/>
        <end position="58"/>
    </location>
</feature>
<keyword evidence="2" id="KW-0812">Transmembrane</keyword>
<gene>
    <name evidence="4" type="ORF">P7D85_04340</name>
</gene>
<reference evidence="4 5" key="1">
    <citation type="submission" date="2023-03" db="EMBL/GenBank/DDBJ databases">
        <authorList>
            <person name="Shen W."/>
            <person name="Cai J."/>
        </authorList>
    </citation>
    <scope>NUCLEOTIDE SEQUENCE [LARGE SCALE GENOMIC DNA]</scope>
    <source>
        <strain evidence="4 5">D6-4</strain>
    </source>
</reference>
<protein>
    <submittedName>
        <fullName evidence="4">Type II CAAX endopeptidase family protein</fullName>
    </submittedName>
</protein>
<comment type="similarity">
    <text evidence="1">Belongs to the UPF0177 family.</text>
</comment>
<feature type="transmembrane region" description="Helical" evidence="2">
    <location>
        <begin position="240"/>
        <end position="262"/>
    </location>
</feature>
<name>A0ABU3EVV5_9ENTE</name>
<dbReference type="InterPro" id="IPR042150">
    <property type="entry name" value="MmRce1-like"/>
</dbReference>
<dbReference type="InterPro" id="IPR003675">
    <property type="entry name" value="Rce1/LyrA-like_dom"/>
</dbReference>
<sequence>MEQNEKKQLVIFSLIAFGLPVIMGLFMWYGYHQEINLRIFPSAHMYYPAAAVMIALLLTEKNEPLLPKSFFKLFLVQTVIMIGSSILSLFITNKFLVAFSGFFTTCGSLVFCICLLLSKDEQIAAYGLAFKNRRRSLEFIFLFIFLYVVISVVIYLIDGDISPLFEIFTDEKTWRALFFSLLTFFFSIASNFGEEYGWRYFFQPILQKRFGPLKGVILLGILWGLWHLPLNFFFYTSPEYGMMSVVNQVFGCISLGIFFAYAYMKTDNIWTVVTLHFVNNYLGAILSADTSTAAQNYGISWKFIGLFAIIRLICFGWPAVTKFFKNPKNINPTPKMRVASITDSLKTAKEG</sequence>
<feature type="domain" description="CAAX prenyl protease 2/Lysostaphin resistance protein A-like" evidence="3">
    <location>
        <begin position="180"/>
        <end position="282"/>
    </location>
</feature>
<evidence type="ECO:0000256" key="1">
    <source>
        <dbReference type="ARBA" id="ARBA00009067"/>
    </source>
</evidence>
<feature type="transmembrane region" description="Helical" evidence="2">
    <location>
        <begin position="177"/>
        <end position="194"/>
    </location>
</feature>
<dbReference type="PANTHER" id="PTHR35797">
    <property type="entry name" value="PROTEASE-RELATED"/>
    <property type="match status" value="1"/>
</dbReference>
<feature type="transmembrane region" description="Helical" evidence="2">
    <location>
        <begin position="299"/>
        <end position="320"/>
    </location>
</feature>
<dbReference type="RefSeq" id="WP_311820874.1">
    <property type="nucleotide sequence ID" value="NZ_JARPYF010000001.1"/>
</dbReference>
<feature type="transmembrane region" description="Helical" evidence="2">
    <location>
        <begin position="9"/>
        <end position="31"/>
    </location>
</feature>
<evidence type="ECO:0000313" key="4">
    <source>
        <dbReference type="EMBL" id="MDT2598990.1"/>
    </source>
</evidence>
<dbReference type="PANTHER" id="PTHR35797:SF1">
    <property type="entry name" value="PROTEASE"/>
    <property type="match status" value="1"/>
</dbReference>
<evidence type="ECO:0000256" key="2">
    <source>
        <dbReference type="SAM" id="Phobius"/>
    </source>
</evidence>
<keyword evidence="5" id="KW-1185">Reference proteome</keyword>